<feature type="transmembrane region" description="Helical" evidence="1">
    <location>
        <begin position="156"/>
        <end position="173"/>
    </location>
</feature>
<name>A0A1X7EIT7_9BACT</name>
<dbReference type="Gene3D" id="3.40.1380.40">
    <property type="match status" value="1"/>
</dbReference>
<keyword evidence="1" id="KW-1133">Transmembrane helix</keyword>
<protein>
    <submittedName>
        <fullName evidence="3">Undecaprenyl-diphosphooligosaccharide---protein glycotransferase</fullName>
    </submittedName>
</protein>
<reference evidence="4" key="1">
    <citation type="submission" date="2017-04" db="EMBL/GenBank/DDBJ databases">
        <authorList>
            <person name="Varghese N."/>
            <person name="Submissions S."/>
        </authorList>
    </citation>
    <scope>NUCLEOTIDE SEQUENCE [LARGE SCALE GENOMIC DNA]</scope>
    <source>
        <strain evidence="4">K3S</strain>
    </source>
</reference>
<keyword evidence="1" id="KW-0812">Transmembrane</keyword>
<dbReference type="GO" id="GO:0016740">
    <property type="term" value="F:transferase activity"/>
    <property type="evidence" value="ECO:0007669"/>
    <property type="project" value="UniProtKB-KW"/>
</dbReference>
<evidence type="ECO:0000313" key="3">
    <source>
        <dbReference type="EMBL" id="SMF34713.1"/>
    </source>
</evidence>
<feature type="domain" description="STT3/PglB/AglB core" evidence="2">
    <location>
        <begin position="420"/>
        <end position="498"/>
    </location>
</feature>
<evidence type="ECO:0000259" key="2">
    <source>
        <dbReference type="Pfam" id="PF21436"/>
    </source>
</evidence>
<dbReference type="InterPro" id="IPR048999">
    <property type="entry name" value="STT3-PglB_core"/>
</dbReference>
<evidence type="ECO:0000313" key="4">
    <source>
        <dbReference type="Proteomes" id="UP000192906"/>
    </source>
</evidence>
<proteinExistence type="predicted"/>
<feature type="transmembrane region" description="Helical" evidence="1">
    <location>
        <begin position="103"/>
        <end position="122"/>
    </location>
</feature>
<dbReference type="AlphaFoldDB" id="A0A1X7EIT7"/>
<dbReference type="STRING" id="1519643.SAMN06295933_3039"/>
<keyword evidence="3" id="KW-0808">Transferase</keyword>
<feature type="transmembrane region" description="Helical" evidence="1">
    <location>
        <begin position="339"/>
        <end position="360"/>
    </location>
</feature>
<dbReference type="Pfam" id="PF21436">
    <property type="entry name" value="STT3-PglB_core"/>
    <property type="match status" value="1"/>
</dbReference>
<dbReference type="OrthoDB" id="9796223at2"/>
<feature type="transmembrane region" description="Helical" evidence="1">
    <location>
        <begin position="6"/>
        <end position="29"/>
    </location>
</feature>
<feature type="transmembrane region" description="Helical" evidence="1">
    <location>
        <begin position="372"/>
        <end position="393"/>
    </location>
</feature>
<feature type="transmembrane region" description="Helical" evidence="1">
    <location>
        <begin position="128"/>
        <end position="144"/>
    </location>
</feature>
<gene>
    <name evidence="3" type="ORF">SAMN06295933_3039</name>
</gene>
<dbReference type="RefSeq" id="WP_085103727.1">
    <property type="nucleotide sequence ID" value="NZ_FWZU01000005.1"/>
</dbReference>
<accession>A0A1X7EIT7</accession>
<evidence type="ECO:0000256" key="1">
    <source>
        <dbReference type="SAM" id="Phobius"/>
    </source>
</evidence>
<organism evidence="3 4">
    <name type="scientific">Desulfovibrio gilichinskyi</name>
    <dbReference type="NCBI Taxonomy" id="1519643"/>
    <lineage>
        <taxon>Bacteria</taxon>
        <taxon>Pseudomonadati</taxon>
        <taxon>Thermodesulfobacteriota</taxon>
        <taxon>Desulfovibrionia</taxon>
        <taxon>Desulfovibrionales</taxon>
        <taxon>Desulfovibrionaceae</taxon>
        <taxon>Desulfovibrio</taxon>
    </lineage>
</organism>
<feature type="transmembrane region" description="Helical" evidence="1">
    <location>
        <begin position="185"/>
        <end position="214"/>
    </location>
</feature>
<feature type="transmembrane region" description="Helical" evidence="1">
    <location>
        <begin position="290"/>
        <end position="307"/>
    </location>
</feature>
<feature type="transmembrane region" description="Helical" evidence="1">
    <location>
        <begin position="314"/>
        <end position="333"/>
    </location>
</feature>
<keyword evidence="1" id="KW-0472">Membrane</keyword>
<dbReference type="EMBL" id="FWZU01000005">
    <property type="protein sequence ID" value="SMF34713.1"/>
    <property type="molecule type" value="Genomic_DNA"/>
</dbReference>
<feature type="transmembrane region" description="Helical" evidence="1">
    <location>
        <begin position="226"/>
        <end position="243"/>
    </location>
</feature>
<keyword evidence="4" id="KW-1185">Reference proteome</keyword>
<sequence>MRTLRFTTTTWATIAVIIISVTLSGILALHHSQLLVEQGIHIQGVPLIGNNDGYYYLDQAYKLAEQGVGVNDVINDSHQSMLLSYFLAAVAGLDKMRLQRVSAYLGPILSLSMLLAVLPWGIKIRSPFVMVSSTLLALFAPYWVTRTHVGFLDTDSLVPGLCFFALFCVFQFSTKKVSRLPWVGLYILILFFLWFWWRPGALLSAGFILCYLVYPTRNRLDISLKVLFLCGIIAVTGLMVAGLEPFSQYAAYIKDHASLAFGGTTNSLLSLSIIELRGVYLWQLGQKSLGSGWLLIPAIYGTICYCVHYRTKAIFLAVAWGFGFASIISQRFIPLFIPAVAFFAAYGCIILCSWVSRQITLRFMLQTNKIEYLLKVACLPLLFGCVIVNTVTYQPKTYFSRNDFVLAKKIRATFPSNTLLWTWWDYGYFFKYLTGMDVFFDGGSQTELTCFTAAYPLVQNDMAVAASWIKYFAFSSPDQLNTNKKEQWLAFLTAFTKKIMSTAETSERSVALCLPARVYTTSGYLYSFAHVFEYKMPPIVNHLDLYSKKGFRYEPRSSSVVVPEEMVSNGYDSFGGVLDATNKLPKQLDLDTVPDPYLVFSDNSNFLAVTDRALVESVLFRLLGLFDGDIRYFSPIFFDYRFGGIWSVH</sequence>
<dbReference type="Proteomes" id="UP000192906">
    <property type="component" value="Unassembled WGS sequence"/>
</dbReference>